<feature type="domain" description="Metallo-beta-lactamase" evidence="9">
    <location>
        <begin position="45"/>
        <end position="279"/>
    </location>
</feature>
<comment type="caution">
    <text evidence="10">The sequence shown here is derived from an EMBL/GenBank/DDBJ whole genome shotgun (WGS) entry which is preliminary data.</text>
</comment>
<dbReference type="Proteomes" id="UP000553776">
    <property type="component" value="Unassembled WGS sequence"/>
</dbReference>
<evidence type="ECO:0000313" key="10">
    <source>
        <dbReference type="EMBL" id="MBB6696045.1"/>
    </source>
</evidence>
<evidence type="ECO:0000313" key="11">
    <source>
        <dbReference type="Proteomes" id="UP000553776"/>
    </source>
</evidence>
<reference evidence="10 11" key="1">
    <citation type="submission" date="2020-08" db="EMBL/GenBank/DDBJ databases">
        <title>Cohnella phylogeny.</title>
        <authorList>
            <person name="Dunlap C."/>
        </authorList>
    </citation>
    <scope>NUCLEOTIDE SEQUENCE [LARGE SCALE GENOMIC DNA]</scope>
    <source>
        <strain evidence="10 11">DSM 25239</strain>
    </source>
</reference>
<dbReference type="AlphaFoldDB" id="A0A841U656"/>
<sequence>MSTRMNRTTDRPTVPVELLLLSAGYCLHPEFVTLRGGSMRPAAYPAGFACIRHPSRGWILFDTGYSARFRELTASLPYSLYRRLTPVRLSEEATAVRQLAKLGIGAKDVGYVILSHFHADHIGGARDFPDARFLYPQAAYDAVRALGPVRATRAGFIAGLLPDAFADAATPIEREAQAADPGEGAPFQGCLDLFGDGSLISVPLPGHAAGQIGLLLSTANSRVLLCADASWSSRALRENRPPHPAAGLVMHDRAAYRDTFERLRRWQAADPKLIIVPSHCRDYFDLDGKEVRRL</sequence>
<evidence type="ECO:0000259" key="9">
    <source>
        <dbReference type="SMART" id="SM00849"/>
    </source>
</evidence>
<comment type="similarity">
    <text evidence="2">Belongs to the metallo-beta-lactamase superfamily.</text>
</comment>
<comment type="function">
    <text evidence="7">Counteracts the endogenous Pycsar antiviral defense system. Phosphodiesterase that enables metal-dependent hydrolysis of host cyclic nucleotide Pycsar defense signals such as cCMP and cUMP.</text>
</comment>
<dbReference type="CDD" id="cd07730">
    <property type="entry name" value="metallo-hydrolase-like_MBL-fold"/>
    <property type="match status" value="1"/>
</dbReference>
<organism evidence="10 11">
    <name type="scientific">Cohnella xylanilytica</name>
    <dbReference type="NCBI Taxonomy" id="557555"/>
    <lineage>
        <taxon>Bacteria</taxon>
        <taxon>Bacillati</taxon>
        <taxon>Bacillota</taxon>
        <taxon>Bacilli</taxon>
        <taxon>Bacillales</taxon>
        <taxon>Paenibacillaceae</taxon>
        <taxon>Cohnella</taxon>
    </lineage>
</organism>
<dbReference type="EMBL" id="JACJVR010000167">
    <property type="protein sequence ID" value="MBB6696045.1"/>
    <property type="molecule type" value="Genomic_DNA"/>
</dbReference>
<dbReference type="Pfam" id="PF00753">
    <property type="entry name" value="Lactamase_B"/>
    <property type="match status" value="1"/>
</dbReference>
<evidence type="ECO:0000256" key="5">
    <source>
        <dbReference type="ARBA" id="ARBA00022833"/>
    </source>
</evidence>
<name>A0A841U656_9BACL</name>
<evidence type="ECO:0000256" key="8">
    <source>
        <dbReference type="ARBA" id="ARBA00048505"/>
    </source>
</evidence>
<keyword evidence="11" id="KW-1185">Reference proteome</keyword>
<dbReference type="PANTHER" id="PTHR42978:SF2">
    <property type="entry name" value="102 KBASES UNSTABLE REGION: FROM 1 TO 119443"/>
    <property type="match status" value="1"/>
</dbReference>
<comment type="cofactor">
    <cofactor evidence="1">
        <name>Zn(2+)</name>
        <dbReference type="ChEBI" id="CHEBI:29105"/>
    </cofactor>
</comment>
<keyword evidence="5" id="KW-0862">Zinc</keyword>
<gene>
    <name evidence="10" type="ORF">H7B90_32120</name>
</gene>
<proteinExistence type="inferred from homology"/>
<evidence type="ECO:0000256" key="4">
    <source>
        <dbReference type="ARBA" id="ARBA00022801"/>
    </source>
</evidence>
<evidence type="ECO:0000256" key="7">
    <source>
        <dbReference type="ARBA" id="ARBA00034301"/>
    </source>
</evidence>
<accession>A0A841U656</accession>
<dbReference type="Gene3D" id="3.60.15.10">
    <property type="entry name" value="Ribonuclease Z/Hydroxyacylglutathione hydrolase-like"/>
    <property type="match status" value="1"/>
</dbReference>
<evidence type="ECO:0000256" key="6">
    <source>
        <dbReference type="ARBA" id="ARBA00034221"/>
    </source>
</evidence>
<keyword evidence="3" id="KW-0479">Metal-binding</keyword>
<dbReference type="SMART" id="SM00849">
    <property type="entry name" value="Lactamase_B"/>
    <property type="match status" value="1"/>
</dbReference>
<dbReference type="SUPFAM" id="SSF56281">
    <property type="entry name" value="Metallo-hydrolase/oxidoreductase"/>
    <property type="match status" value="1"/>
</dbReference>
<dbReference type="GO" id="GO:0046872">
    <property type="term" value="F:metal ion binding"/>
    <property type="evidence" value="ECO:0007669"/>
    <property type="project" value="UniProtKB-KW"/>
</dbReference>
<keyword evidence="4 10" id="KW-0378">Hydrolase</keyword>
<comment type="catalytic activity">
    <reaction evidence="8">
        <text>3',5'-cyclic UMP + H2O = UMP + H(+)</text>
        <dbReference type="Rhea" id="RHEA:70575"/>
        <dbReference type="ChEBI" id="CHEBI:15377"/>
        <dbReference type="ChEBI" id="CHEBI:15378"/>
        <dbReference type="ChEBI" id="CHEBI:57865"/>
        <dbReference type="ChEBI" id="CHEBI:184387"/>
    </reaction>
    <physiologicalReaction direction="left-to-right" evidence="8">
        <dbReference type="Rhea" id="RHEA:70576"/>
    </physiologicalReaction>
</comment>
<dbReference type="InterPro" id="IPR051013">
    <property type="entry name" value="MBL_superfamily_lactonases"/>
</dbReference>
<dbReference type="GO" id="GO:0016787">
    <property type="term" value="F:hydrolase activity"/>
    <property type="evidence" value="ECO:0007669"/>
    <property type="project" value="UniProtKB-KW"/>
</dbReference>
<dbReference type="PANTHER" id="PTHR42978">
    <property type="entry name" value="QUORUM-QUENCHING LACTONASE YTNP-RELATED-RELATED"/>
    <property type="match status" value="1"/>
</dbReference>
<dbReference type="InterPro" id="IPR036866">
    <property type="entry name" value="RibonucZ/Hydroxyglut_hydro"/>
</dbReference>
<dbReference type="InterPro" id="IPR001279">
    <property type="entry name" value="Metallo-B-lactamas"/>
</dbReference>
<evidence type="ECO:0000256" key="3">
    <source>
        <dbReference type="ARBA" id="ARBA00022723"/>
    </source>
</evidence>
<protein>
    <submittedName>
        <fullName evidence="10">MBL fold metallo-hydrolase</fullName>
    </submittedName>
</protein>
<evidence type="ECO:0000256" key="2">
    <source>
        <dbReference type="ARBA" id="ARBA00007749"/>
    </source>
</evidence>
<comment type="catalytic activity">
    <reaction evidence="6">
        <text>3',5'-cyclic CMP + H2O = CMP + H(+)</text>
        <dbReference type="Rhea" id="RHEA:72675"/>
        <dbReference type="ChEBI" id="CHEBI:15377"/>
        <dbReference type="ChEBI" id="CHEBI:15378"/>
        <dbReference type="ChEBI" id="CHEBI:58003"/>
        <dbReference type="ChEBI" id="CHEBI:60377"/>
    </reaction>
    <physiologicalReaction direction="left-to-right" evidence="6">
        <dbReference type="Rhea" id="RHEA:72676"/>
    </physiologicalReaction>
</comment>
<evidence type="ECO:0000256" key="1">
    <source>
        <dbReference type="ARBA" id="ARBA00001947"/>
    </source>
</evidence>